<reference evidence="4 5" key="1">
    <citation type="submission" date="2016-09" db="EMBL/GenBank/DDBJ databases">
        <title>Extensive genetic diversity and differential bi-allelic expression allows diatom success in the polar Southern Ocean.</title>
        <authorList>
            <consortium name="DOE Joint Genome Institute"/>
            <person name="Mock T."/>
            <person name="Otillar R.P."/>
            <person name="Strauss J."/>
            <person name="Dupont C."/>
            <person name="Frickenhaus S."/>
            <person name="Maumus F."/>
            <person name="Mcmullan M."/>
            <person name="Sanges R."/>
            <person name="Schmutz J."/>
            <person name="Toseland A."/>
            <person name="Valas R."/>
            <person name="Veluchamy A."/>
            <person name="Ward B.J."/>
            <person name="Allen A."/>
            <person name="Barry K."/>
            <person name="Falciatore A."/>
            <person name="Ferrante M."/>
            <person name="Fortunato A.E."/>
            <person name="Gloeckner G."/>
            <person name="Gruber A."/>
            <person name="Hipkin R."/>
            <person name="Janech M."/>
            <person name="Kroth P."/>
            <person name="Leese F."/>
            <person name="Lindquist E."/>
            <person name="Lyon B.R."/>
            <person name="Martin J."/>
            <person name="Mayer C."/>
            <person name="Parker M."/>
            <person name="Quesneville H."/>
            <person name="Raymond J."/>
            <person name="Uhlig C."/>
            <person name="Valentin K.U."/>
            <person name="Worden A.Z."/>
            <person name="Armbrust E.V."/>
            <person name="Bowler C."/>
            <person name="Green B."/>
            <person name="Moulton V."/>
            <person name="Van Oosterhout C."/>
            <person name="Grigoriev I."/>
        </authorList>
    </citation>
    <scope>NUCLEOTIDE SEQUENCE [LARGE SCALE GENOMIC DNA]</scope>
    <source>
        <strain evidence="4 5">CCMP1102</strain>
    </source>
</reference>
<dbReference type="GO" id="GO:0008168">
    <property type="term" value="F:methyltransferase activity"/>
    <property type="evidence" value="ECO:0007669"/>
    <property type="project" value="UniProtKB-KW"/>
</dbReference>
<feature type="non-terminal residue" evidence="4">
    <location>
        <position position="227"/>
    </location>
</feature>
<keyword evidence="3" id="KW-0949">S-adenosyl-L-methionine</keyword>
<name>A0A1E7F983_9STRA</name>
<dbReference type="InParanoid" id="A0A1E7F983"/>
<keyword evidence="2 4" id="KW-0808">Transferase</keyword>
<proteinExistence type="predicted"/>
<dbReference type="Proteomes" id="UP000095751">
    <property type="component" value="Unassembled WGS sequence"/>
</dbReference>
<dbReference type="KEGG" id="fcy:FRACYDRAFT_142880"/>
<dbReference type="PANTHER" id="PTHR43591:SF24">
    <property type="entry name" value="2-METHOXY-6-POLYPRENYL-1,4-BENZOQUINOL METHYLASE, MITOCHONDRIAL"/>
    <property type="match status" value="1"/>
</dbReference>
<sequence length="227" mass="25114">MFDSIADRYDTINRVLALRMDIGWRSVMTNDIKKILILDIATGTADVALQLIDDLSTSSTSTSTNTQDYDVTVLGLDPSENMLSVGRKKINKRGLEKQIVLERADARDLSNYYTNNNNPQSQLLFDAATIAFGIRNVVPNRDLALCEIYKLIKPNGVLAILEFSQPSYDSNGILGAAAGVFIEHVVPFIGGILSGGARQEYIHLQNSIKEFPSPEQFKNQLQNLECS</sequence>
<keyword evidence="1 4" id="KW-0489">Methyltransferase</keyword>
<dbReference type="OrthoDB" id="6329284at2759"/>
<evidence type="ECO:0000313" key="4">
    <source>
        <dbReference type="EMBL" id="OEU14393.1"/>
    </source>
</evidence>
<dbReference type="CDD" id="cd02440">
    <property type="entry name" value="AdoMet_MTases"/>
    <property type="match status" value="1"/>
</dbReference>
<dbReference type="AlphaFoldDB" id="A0A1E7F983"/>
<dbReference type="SUPFAM" id="SSF53335">
    <property type="entry name" value="S-adenosyl-L-methionine-dependent methyltransferases"/>
    <property type="match status" value="1"/>
</dbReference>
<dbReference type="InterPro" id="IPR004033">
    <property type="entry name" value="UbiE/COQ5_MeTrFase"/>
</dbReference>
<dbReference type="Gene3D" id="3.40.50.150">
    <property type="entry name" value="Vaccinia Virus protein VP39"/>
    <property type="match status" value="1"/>
</dbReference>
<accession>A0A1E7F983</accession>
<gene>
    <name evidence="4" type="ORF">FRACYDRAFT_142880</name>
</gene>
<protein>
    <submittedName>
        <fullName evidence="4">S-adenosyl-L-methionine-dependent methyltransferase</fullName>
    </submittedName>
</protein>
<dbReference type="PANTHER" id="PTHR43591">
    <property type="entry name" value="METHYLTRANSFERASE"/>
    <property type="match status" value="1"/>
</dbReference>
<organism evidence="4 5">
    <name type="scientific">Fragilariopsis cylindrus CCMP1102</name>
    <dbReference type="NCBI Taxonomy" id="635003"/>
    <lineage>
        <taxon>Eukaryota</taxon>
        <taxon>Sar</taxon>
        <taxon>Stramenopiles</taxon>
        <taxon>Ochrophyta</taxon>
        <taxon>Bacillariophyta</taxon>
        <taxon>Bacillariophyceae</taxon>
        <taxon>Bacillariophycidae</taxon>
        <taxon>Bacillariales</taxon>
        <taxon>Bacillariaceae</taxon>
        <taxon>Fragilariopsis</taxon>
    </lineage>
</organism>
<dbReference type="InterPro" id="IPR029063">
    <property type="entry name" value="SAM-dependent_MTases_sf"/>
</dbReference>
<dbReference type="GO" id="GO:0032259">
    <property type="term" value="P:methylation"/>
    <property type="evidence" value="ECO:0007669"/>
    <property type="project" value="UniProtKB-KW"/>
</dbReference>
<evidence type="ECO:0000256" key="3">
    <source>
        <dbReference type="ARBA" id="ARBA00022691"/>
    </source>
</evidence>
<evidence type="ECO:0000256" key="1">
    <source>
        <dbReference type="ARBA" id="ARBA00022603"/>
    </source>
</evidence>
<dbReference type="EMBL" id="KV784360">
    <property type="protein sequence ID" value="OEU14393.1"/>
    <property type="molecule type" value="Genomic_DNA"/>
</dbReference>
<evidence type="ECO:0000256" key="2">
    <source>
        <dbReference type="ARBA" id="ARBA00022679"/>
    </source>
</evidence>
<dbReference type="PROSITE" id="PS51608">
    <property type="entry name" value="SAM_MT_UBIE"/>
    <property type="match status" value="1"/>
</dbReference>
<evidence type="ECO:0000313" key="5">
    <source>
        <dbReference type="Proteomes" id="UP000095751"/>
    </source>
</evidence>
<dbReference type="Pfam" id="PF01209">
    <property type="entry name" value="Ubie_methyltran"/>
    <property type="match status" value="1"/>
</dbReference>
<keyword evidence="5" id="KW-1185">Reference proteome</keyword>